<dbReference type="InterPro" id="IPR011079">
    <property type="entry name" value="Ala_racemase_C"/>
</dbReference>
<keyword evidence="3 5" id="KW-0413">Isomerase</keyword>
<dbReference type="Proteomes" id="UP000578352">
    <property type="component" value="Unassembled WGS sequence"/>
</dbReference>
<dbReference type="Pfam" id="PF01168">
    <property type="entry name" value="Ala_racemase_N"/>
    <property type="match status" value="1"/>
</dbReference>
<evidence type="ECO:0000256" key="2">
    <source>
        <dbReference type="ARBA" id="ARBA00022898"/>
    </source>
</evidence>
<dbReference type="Pfam" id="PF00842">
    <property type="entry name" value="Ala_racemase_C"/>
    <property type="match status" value="1"/>
</dbReference>
<accession>A0A853CYC0</accession>
<dbReference type="SMART" id="SM01005">
    <property type="entry name" value="Ala_racemase_C"/>
    <property type="match status" value="1"/>
</dbReference>
<dbReference type="EC" id="5.1.1.1" evidence="5"/>
<dbReference type="EMBL" id="JACCFL010000001">
    <property type="protein sequence ID" value="NYJ23790.1"/>
    <property type="molecule type" value="Genomic_DNA"/>
</dbReference>
<comment type="caution">
    <text evidence="5">The sequence shown here is derived from an EMBL/GenBank/DDBJ whole genome shotgun (WGS) entry which is preliminary data.</text>
</comment>
<dbReference type="InterPro" id="IPR001608">
    <property type="entry name" value="Ala_racemase_N"/>
</dbReference>
<evidence type="ECO:0000256" key="3">
    <source>
        <dbReference type="ARBA" id="ARBA00023235"/>
    </source>
</evidence>
<sequence length="255" mass="26407">MAGATGVRRRAFVDLDVIRSNATTAATAPLPDCTADLRADAYGHGLIPVARALTDAGVGGLLVSRVEDAAAIADEGIPLPVTVGFPAGRHASGPANLLGPELLGLTDAPGVAPALRLTGEIIAVKRVGADRGVSYGYTYRTARPSTLVLVALGYADGILRVASNKAPVLVGETTGRITGRIAMDQFVVDIGDAEAQPGDPVVLFGDPARGEPTALDWEAALGVAAPVITSRLGRRIERHYGHWTRKAAPVMRRTP</sequence>
<name>A0A853CYC0_9MICO</name>
<dbReference type="SUPFAM" id="SSF51419">
    <property type="entry name" value="PLP-binding barrel"/>
    <property type="match status" value="1"/>
</dbReference>
<gene>
    <name evidence="5" type="ORF">HNR13_002077</name>
</gene>
<evidence type="ECO:0000256" key="1">
    <source>
        <dbReference type="ARBA" id="ARBA00001933"/>
    </source>
</evidence>
<dbReference type="SUPFAM" id="SSF50621">
    <property type="entry name" value="Alanine racemase C-terminal domain-like"/>
    <property type="match status" value="1"/>
</dbReference>
<dbReference type="InterPro" id="IPR000821">
    <property type="entry name" value="Ala_racemase"/>
</dbReference>
<proteinExistence type="predicted"/>
<dbReference type="PANTHER" id="PTHR30511:SF0">
    <property type="entry name" value="ALANINE RACEMASE, CATABOLIC-RELATED"/>
    <property type="match status" value="1"/>
</dbReference>
<keyword evidence="2" id="KW-0663">Pyridoxal phosphate</keyword>
<evidence type="ECO:0000259" key="4">
    <source>
        <dbReference type="SMART" id="SM01005"/>
    </source>
</evidence>
<comment type="cofactor">
    <cofactor evidence="1">
        <name>pyridoxal 5'-phosphate</name>
        <dbReference type="ChEBI" id="CHEBI:597326"/>
    </cofactor>
</comment>
<dbReference type="InterPro" id="IPR029066">
    <property type="entry name" value="PLP-binding_barrel"/>
</dbReference>
<organism evidence="5 6">
    <name type="scientific">Leifsonia shinshuensis</name>
    <dbReference type="NCBI Taxonomy" id="150026"/>
    <lineage>
        <taxon>Bacteria</taxon>
        <taxon>Bacillati</taxon>
        <taxon>Actinomycetota</taxon>
        <taxon>Actinomycetes</taxon>
        <taxon>Micrococcales</taxon>
        <taxon>Microbacteriaceae</taxon>
        <taxon>Leifsonia</taxon>
    </lineage>
</organism>
<dbReference type="Gene3D" id="2.40.37.10">
    <property type="entry name" value="Lyase, Ornithine Decarboxylase, Chain A, domain 1"/>
    <property type="match status" value="1"/>
</dbReference>
<evidence type="ECO:0000313" key="6">
    <source>
        <dbReference type="Proteomes" id="UP000578352"/>
    </source>
</evidence>
<reference evidence="5 6" key="1">
    <citation type="submission" date="2020-07" db="EMBL/GenBank/DDBJ databases">
        <title>Sequencing the genomes of 1000 actinobacteria strains.</title>
        <authorList>
            <person name="Klenk H.-P."/>
        </authorList>
    </citation>
    <scope>NUCLEOTIDE SEQUENCE [LARGE SCALE GENOMIC DNA]</scope>
    <source>
        <strain evidence="5 6">DSM 15165</strain>
    </source>
</reference>
<protein>
    <submittedName>
        <fullName evidence="5">Alanine racemase</fullName>
        <ecNumber evidence="5">5.1.1.1</ecNumber>
    </submittedName>
</protein>
<feature type="domain" description="Alanine racemase C-terminal" evidence="4">
    <location>
        <begin position="114"/>
        <end position="241"/>
    </location>
</feature>
<evidence type="ECO:0000313" key="5">
    <source>
        <dbReference type="EMBL" id="NYJ23790.1"/>
    </source>
</evidence>
<dbReference type="RefSeq" id="WP_179605677.1">
    <property type="nucleotide sequence ID" value="NZ_BAABEH010000001.1"/>
</dbReference>
<dbReference type="Gene3D" id="3.20.20.10">
    <property type="entry name" value="Alanine racemase"/>
    <property type="match status" value="1"/>
</dbReference>
<dbReference type="InterPro" id="IPR009006">
    <property type="entry name" value="Ala_racemase/Decarboxylase_C"/>
</dbReference>
<dbReference type="GO" id="GO:0005829">
    <property type="term" value="C:cytosol"/>
    <property type="evidence" value="ECO:0007669"/>
    <property type="project" value="TreeGrafter"/>
</dbReference>
<dbReference type="GO" id="GO:0030170">
    <property type="term" value="F:pyridoxal phosphate binding"/>
    <property type="evidence" value="ECO:0007669"/>
    <property type="project" value="TreeGrafter"/>
</dbReference>
<dbReference type="PANTHER" id="PTHR30511">
    <property type="entry name" value="ALANINE RACEMASE"/>
    <property type="match status" value="1"/>
</dbReference>
<dbReference type="AlphaFoldDB" id="A0A853CYC0"/>
<dbReference type="GO" id="GO:0008784">
    <property type="term" value="F:alanine racemase activity"/>
    <property type="evidence" value="ECO:0007669"/>
    <property type="project" value="UniProtKB-EC"/>
</dbReference>